<accession>A0A1G4NXY8</accession>
<dbReference type="SUPFAM" id="SSF69572">
    <property type="entry name" value="Activating enzymes of the ubiquitin-like proteins"/>
    <property type="match status" value="1"/>
</dbReference>
<dbReference type="RefSeq" id="YP_009315019.1">
    <property type="nucleotide sequence ID" value="NC_031664.1"/>
</dbReference>
<dbReference type="GO" id="GO:0005829">
    <property type="term" value="C:cytosol"/>
    <property type="evidence" value="ECO:0007669"/>
    <property type="project" value="TreeGrafter"/>
</dbReference>
<evidence type="ECO:0000259" key="6">
    <source>
        <dbReference type="PROSITE" id="PS50206"/>
    </source>
</evidence>
<sequence length="359" mass="40195">MAHNHSTTLKNIEYQLYGRQIILSEIQDEGQIRLKNARILFIGAGGLASSGLLYLAASGIGHIGIVDNDQVELSNLQRQIIYERNNVGMPKVSSAKTRIKGINCQCKINTYNTKLNNSNAIDIIKQYNIVIDSTDNLNARYAISSACELLHKIHIYGAISSFTGQVSVFNYRGSLSYKDVYPALSSNTNINCSFNGVLGVLPGLIGLIQATEAIKITLGIGKILNGQLLVYNALKMSFHKTKFRQAKNNNTCQYLPKAIDNLDNNRYKFITVQEIQEINHQKLYLIDIRTSTEYKIDHLKSAINIPLDKLRKYKNLDTLLIRSTNKLVILYCNSYSRSHAASNILSTKKIQHKVLSLNA</sequence>
<reference evidence="7" key="1">
    <citation type="submission" date="2016-10" db="EMBL/GenBank/DDBJ databases">
        <title>Chloroplast genomes as a tool to resolve red algal phylogenies: a case study in the Nemaliales.</title>
        <authorList>
            <person name="Costa J.F."/>
            <person name="Lin S.M."/>
            <person name="Macaya E.C."/>
            <person name="Fernandez-Garcia C."/>
            <person name="Verbruggen H."/>
        </authorList>
    </citation>
    <scope>NUCLEOTIDE SEQUENCE</scope>
    <source>
        <strain evidence="7">J.0081</strain>
    </source>
</reference>
<protein>
    <recommendedName>
        <fullName evidence="4">Probable molybdopterin-synthase adenylyltransferase</fullName>
    </recommendedName>
</protein>
<dbReference type="GO" id="GO:0008641">
    <property type="term" value="F:ubiquitin-like modifier activating enzyme activity"/>
    <property type="evidence" value="ECO:0007669"/>
    <property type="project" value="InterPro"/>
</dbReference>
<evidence type="ECO:0000256" key="1">
    <source>
        <dbReference type="ARBA" id="ARBA00022679"/>
    </source>
</evidence>
<dbReference type="CDD" id="cd00158">
    <property type="entry name" value="RHOD"/>
    <property type="match status" value="1"/>
</dbReference>
<dbReference type="Pfam" id="PF00899">
    <property type="entry name" value="ThiF"/>
    <property type="match status" value="1"/>
</dbReference>
<feature type="transmembrane region" description="Helical" evidence="5">
    <location>
        <begin position="39"/>
        <end position="57"/>
    </location>
</feature>
<evidence type="ECO:0000256" key="5">
    <source>
        <dbReference type="SAM" id="Phobius"/>
    </source>
</evidence>
<gene>
    <name evidence="7" type="primary">moeB</name>
    <name evidence="7" type="ORF">J0081_216</name>
</gene>
<dbReference type="EMBL" id="LT622873">
    <property type="protein sequence ID" value="SCW23474.1"/>
    <property type="molecule type" value="Genomic_DNA"/>
</dbReference>
<dbReference type="AlphaFoldDB" id="A0A1G4NXY8"/>
<dbReference type="InterPro" id="IPR001763">
    <property type="entry name" value="Rhodanese-like_dom"/>
</dbReference>
<name>A0A1G4NXY8_9FLOR</name>
<dbReference type="Gene3D" id="3.40.50.720">
    <property type="entry name" value="NAD(P)-binding Rossmann-like Domain"/>
    <property type="match status" value="1"/>
</dbReference>
<dbReference type="FunFam" id="3.40.50.720:FF:000033">
    <property type="entry name" value="Adenylyltransferase and sulfurtransferase MOCS3"/>
    <property type="match status" value="1"/>
</dbReference>
<dbReference type="InterPro" id="IPR035985">
    <property type="entry name" value="Ubiquitin-activating_enz"/>
</dbReference>
<evidence type="ECO:0000256" key="4">
    <source>
        <dbReference type="ARBA" id="ARBA00072792"/>
    </source>
</evidence>
<organism evidence="7">
    <name type="scientific">Scinaia undulata</name>
    <dbReference type="NCBI Taxonomy" id="1884664"/>
    <lineage>
        <taxon>Eukaryota</taxon>
        <taxon>Rhodophyta</taxon>
        <taxon>Florideophyceae</taxon>
        <taxon>Nemaliophycidae</taxon>
        <taxon>Nemaliales</taxon>
        <taxon>Scinaiaceae</taxon>
        <taxon>Scinaia</taxon>
    </lineage>
</organism>
<dbReference type="PROSITE" id="PS50206">
    <property type="entry name" value="RHODANESE_3"/>
    <property type="match status" value="1"/>
</dbReference>
<geneLocation type="chloroplast" evidence="7"/>
<dbReference type="InterPro" id="IPR036873">
    <property type="entry name" value="Rhodanese-like_dom_sf"/>
</dbReference>
<dbReference type="GeneID" id="30001005"/>
<keyword evidence="1" id="KW-0808">Transferase</keyword>
<keyword evidence="3" id="KW-0067">ATP-binding</keyword>
<reference evidence="7" key="2">
    <citation type="submission" date="2016-10" db="EMBL/GenBank/DDBJ databases">
        <authorList>
            <person name="de Groot N.N."/>
        </authorList>
    </citation>
    <scope>NUCLEOTIDE SEQUENCE</scope>
    <source>
        <strain evidence="7">J.0081</strain>
    </source>
</reference>
<keyword evidence="7" id="KW-0150">Chloroplast</keyword>
<keyword evidence="7" id="KW-0934">Plastid</keyword>
<dbReference type="PANTHER" id="PTHR10953">
    <property type="entry name" value="UBIQUITIN-ACTIVATING ENZYME E1"/>
    <property type="match status" value="1"/>
</dbReference>
<dbReference type="GO" id="GO:0004792">
    <property type="term" value="F:thiosulfate-cyanide sulfurtransferase activity"/>
    <property type="evidence" value="ECO:0007669"/>
    <property type="project" value="TreeGrafter"/>
</dbReference>
<evidence type="ECO:0000256" key="3">
    <source>
        <dbReference type="ARBA" id="ARBA00022840"/>
    </source>
</evidence>
<dbReference type="GO" id="GO:0016779">
    <property type="term" value="F:nucleotidyltransferase activity"/>
    <property type="evidence" value="ECO:0007669"/>
    <property type="project" value="TreeGrafter"/>
</dbReference>
<keyword evidence="5" id="KW-1133">Transmembrane helix</keyword>
<proteinExistence type="predicted"/>
<feature type="domain" description="Rhodanese" evidence="6">
    <location>
        <begin position="279"/>
        <end position="345"/>
    </location>
</feature>
<dbReference type="GO" id="GO:0005524">
    <property type="term" value="F:ATP binding"/>
    <property type="evidence" value="ECO:0007669"/>
    <property type="project" value="UniProtKB-KW"/>
</dbReference>
<dbReference type="InterPro" id="IPR045886">
    <property type="entry name" value="ThiF/MoeB/HesA"/>
</dbReference>
<dbReference type="GO" id="GO:0008146">
    <property type="term" value="F:sulfotransferase activity"/>
    <property type="evidence" value="ECO:0007669"/>
    <property type="project" value="TreeGrafter"/>
</dbReference>
<dbReference type="InterPro" id="IPR000594">
    <property type="entry name" value="ThiF_NAD_FAD-bd"/>
</dbReference>
<keyword evidence="5" id="KW-0472">Membrane</keyword>
<keyword evidence="5" id="KW-0812">Transmembrane</keyword>
<dbReference type="CDD" id="cd00757">
    <property type="entry name" value="ThiF_MoeB_HesA_family"/>
    <property type="match status" value="1"/>
</dbReference>
<dbReference type="PANTHER" id="PTHR10953:SF102">
    <property type="entry name" value="ADENYLYLTRANSFERASE AND SULFURTRANSFERASE MOCS3"/>
    <property type="match status" value="1"/>
</dbReference>
<evidence type="ECO:0000256" key="2">
    <source>
        <dbReference type="ARBA" id="ARBA00022741"/>
    </source>
</evidence>
<dbReference type="Pfam" id="PF00581">
    <property type="entry name" value="Rhodanese"/>
    <property type="match status" value="1"/>
</dbReference>
<evidence type="ECO:0000313" key="7">
    <source>
        <dbReference type="EMBL" id="SCW23474.1"/>
    </source>
</evidence>
<dbReference type="Gene3D" id="3.40.250.10">
    <property type="entry name" value="Rhodanese-like domain"/>
    <property type="match status" value="1"/>
</dbReference>
<keyword evidence="2" id="KW-0547">Nucleotide-binding</keyword>